<feature type="domain" description="Mur ligase central" evidence="2">
    <location>
        <begin position="45"/>
        <end position="225"/>
    </location>
</feature>
<dbReference type="PANTHER" id="PTHR23135:SF4">
    <property type="entry name" value="UDP-N-ACETYLMURAMOYL-L-ALANYL-D-GLUTAMATE--2,6-DIAMINOPIMELATE LIGASE MURE HOMOLOG, CHLOROPLASTIC"/>
    <property type="match status" value="1"/>
</dbReference>
<keyword evidence="1" id="KW-1133">Transmembrane helix</keyword>
<feature type="non-terminal residue" evidence="3">
    <location>
        <position position="275"/>
    </location>
</feature>
<evidence type="ECO:0000313" key="4">
    <source>
        <dbReference type="Proteomes" id="UP000229156"/>
    </source>
</evidence>
<feature type="transmembrane region" description="Helical" evidence="1">
    <location>
        <begin position="12"/>
        <end position="35"/>
    </location>
</feature>
<protein>
    <recommendedName>
        <fullName evidence="2">Mur ligase central domain-containing protein</fullName>
    </recommendedName>
</protein>
<reference evidence="4" key="1">
    <citation type="submission" date="2017-09" db="EMBL/GenBank/DDBJ databases">
        <title>Depth-based differentiation of microbial function through sediment-hosted aquifers and enrichment of novel symbionts in the deep terrestrial subsurface.</title>
        <authorList>
            <person name="Probst A.J."/>
            <person name="Ladd B."/>
            <person name="Jarett J.K."/>
            <person name="Geller-Mcgrath D.E."/>
            <person name="Sieber C.M.K."/>
            <person name="Emerson J.B."/>
            <person name="Anantharaman K."/>
            <person name="Thomas B.C."/>
            <person name="Malmstrom R."/>
            <person name="Stieglmeier M."/>
            <person name="Klingl A."/>
            <person name="Woyke T."/>
            <person name="Ryan C.M."/>
            <person name="Banfield J.F."/>
        </authorList>
    </citation>
    <scope>NUCLEOTIDE SEQUENCE [LARGE SCALE GENOMIC DNA]</scope>
</reference>
<evidence type="ECO:0000256" key="1">
    <source>
        <dbReference type="SAM" id="Phobius"/>
    </source>
</evidence>
<dbReference type="Pfam" id="PF08245">
    <property type="entry name" value="Mur_ligase_M"/>
    <property type="match status" value="1"/>
</dbReference>
<name>A0A2M7ZUS9_9BACT</name>
<dbReference type="EMBL" id="PFUT01000039">
    <property type="protein sequence ID" value="PJB09090.1"/>
    <property type="molecule type" value="Genomic_DNA"/>
</dbReference>
<dbReference type="GO" id="GO:0016881">
    <property type="term" value="F:acid-amino acid ligase activity"/>
    <property type="evidence" value="ECO:0007669"/>
    <property type="project" value="InterPro"/>
</dbReference>
<evidence type="ECO:0000259" key="2">
    <source>
        <dbReference type="Pfam" id="PF08245"/>
    </source>
</evidence>
<comment type="caution">
    <text evidence="3">The sequence shown here is derived from an EMBL/GenBank/DDBJ whole genome shotgun (WGS) entry which is preliminary data.</text>
</comment>
<keyword evidence="1" id="KW-0472">Membrane</keyword>
<dbReference type="Gene3D" id="3.40.1190.10">
    <property type="entry name" value="Mur-like, catalytic domain"/>
    <property type="match status" value="1"/>
</dbReference>
<organism evidence="3 4">
    <name type="scientific">bacterium (Candidatus Gribaldobacteria) CG_4_9_14_3_um_filter_36_15</name>
    <dbReference type="NCBI Taxonomy" id="2014269"/>
    <lineage>
        <taxon>Bacteria</taxon>
        <taxon>Candidatus Gribaldobacteria</taxon>
    </lineage>
</organism>
<dbReference type="Proteomes" id="UP000229156">
    <property type="component" value="Unassembled WGS sequence"/>
</dbReference>
<proteinExistence type="predicted"/>
<dbReference type="PANTHER" id="PTHR23135">
    <property type="entry name" value="MUR LIGASE FAMILY MEMBER"/>
    <property type="match status" value="1"/>
</dbReference>
<dbReference type="SUPFAM" id="SSF53623">
    <property type="entry name" value="MurD-like peptide ligases, catalytic domain"/>
    <property type="match status" value="1"/>
</dbReference>
<keyword evidence="1" id="KW-0812">Transmembrane</keyword>
<dbReference type="CDD" id="cd01983">
    <property type="entry name" value="SIMIBI"/>
    <property type="match status" value="1"/>
</dbReference>
<dbReference type="AlphaFoldDB" id="A0A2M7ZUS9"/>
<dbReference type="InterPro" id="IPR013221">
    <property type="entry name" value="Mur_ligase_cen"/>
</dbReference>
<dbReference type="GO" id="GO:0005524">
    <property type="term" value="F:ATP binding"/>
    <property type="evidence" value="ECO:0007669"/>
    <property type="project" value="InterPro"/>
</dbReference>
<evidence type="ECO:0000313" key="3">
    <source>
        <dbReference type="EMBL" id="PJB09090.1"/>
    </source>
</evidence>
<sequence length="275" mass="31071">MIPSIQGKLRKIIPSFLLSWYHFGLAFLSALIYSFSSKKLKVIGVTGTKGKSTVVELAGVILENAGYKVASVSSIKFKIDKKEWPNKLKMTMPGRFKLQGFLRKAVKAGCQYAILEVTSEGILQHRQKFIDFDIALFTNLSPEHIERHGSFEKYRQAKGKLFQATKNIHVINIDDENAEYFLQFPAKKKYTYGLNKGDINNKDLQLNLQLIGNFNIYNALAAICAGMSQGVNLETSKKALEKVREIPGRMETVIEKPFKVIVDYAHTPDSLEKVY</sequence>
<dbReference type="InterPro" id="IPR036615">
    <property type="entry name" value="Mur_ligase_C_dom_sf"/>
</dbReference>
<dbReference type="InterPro" id="IPR036565">
    <property type="entry name" value="Mur-like_cat_sf"/>
</dbReference>
<accession>A0A2M7ZUS9</accession>
<dbReference type="Gene3D" id="3.90.190.20">
    <property type="entry name" value="Mur ligase, C-terminal domain"/>
    <property type="match status" value="1"/>
</dbReference>
<gene>
    <name evidence="3" type="ORF">CO121_01850</name>
</gene>